<dbReference type="Pfam" id="PF05977">
    <property type="entry name" value="MFS_3"/>
    <property type="match status" value="1"/>
</dbReference>
<evidence type="ECO:0000313" key="9">
    <source>
        <dbReference type="EMBL" id="MBB6125080.1"/>
    </source>
</evidence>
<feature type="transmembrane region" description="Helical" evidence="7">
    <location>
        <begin position="86"/>
        <end position="109"/>
    </location>
</feature>
<gene>
    <name evidence="9" type="ORF">FHS92_002837</name>
</gene>
<protein>
    <submittedName>
        <fullName evidence="9">MFS family permease</fullName>
    </submittedName>
</protein>
<feature type="domain" description="Major facilitator superfamily (MFS) profile" evidence="8">
    <location>
        <begin position="21"/>
        <end position="407"/>
    </location>
</feature>
<keyword evidence="10" id="KW-1185">Reference proteome</keyword>
<proteinExistence type="predicted"/>
<dbReference type="GO" id="GO:0005886">
    <property type="term" value="C:plasma membrane"/>
    <property type="evidence" value="ECO:0007669"/>
    <property type="project" value="UniProtKB-SubCell"/>
</dbReference>
<accession>A0A841J322</accession>
<reference evidence="9 10" key="1">
    <citation type="submission" date="2020-08" db="EMBL/GenBank/DDBJ databases">
        <title>Genomic Encyclopedia of Type Strains, Phase IV (KMG-IV): sequencing the most valuable type-strain genomes for metagenomic binning, comparative biology and taxonomic classification.</title>
        <authorList>
            <person name="Goeker M."/>
        </authorList>
    </citation>
    <scope>NUCLEOTIDE SEQUENCE [LARGE SCALE GENOMIC DNA]</scope>
    <source>
        <strain evidence="9 10">DSM 102255</strain>
    </source>
</reference>
<dbReference type="InterPro" id="IPR020846">
    <property type="entry name" value="MFS_dom"/>
</dbReference>
<dbReference type="PANTHER" id="PTHR23513">
    <property type="entry name" value="INTEGRAL MEMBRANE EFFLUX PROTEIN-RELATED"/>
    <property type="match status" value="1"/>
</dbReference>
<keyword evidence="3" id="KW-1003">Cell membrane</keyword>
<name>A0A841J322_9SPHN</name>
<keyword evidence="6 7" id="KW-0472">Membrane</keyword>
<sequence>MATSTTAPQDHRFFAPLGIPVFRAIWFASMASNLGGLVQSVGASWMMTSLTKSPTLVALVQASTTLPIMLLALVAGAIADNHDRRIVMLVAQIFMLTVSVGLSLCAWLGWLTPWLLLSFTFLIGVGTALHAPSWQASVGDMVPRPVLPGAVALNSMGFNVARSFGPAIGGAVVAAAGAAAAFLVNAVSYLGLIVVLSRWRSPAQDRSLPPEPLRIAMGAGIRYVAMSPTIRTALLRAIWFGFAASATPALMPLVARHMLPGGAFTYGLLLGAFGMGAVAGALSGSRLRRFLSSEAMVGWATVAMATGAITLGLSHSIWLTFAALILAGGGWVLALSTFNVTVQMASPRWVVGRSLALYQMAAFGGLAVGSWSFGELAGVHGIPVALIAAGLLQLGGAALGLVLPLPVALDLDLSPLGRWKEPEIAVAIAPRSGPIVITLEYRIAPEDIDRFLVEMGERRRIRMRDGARNWTLLRDLTIDDLWIERYHVPTWHDYIRHSQRRTQEDAANIDRIFALQREGFPVVAHRMIERQVGRLSKVGTQDGDAFTDPTRTG</sequence>
<dbReference type="InterPro" id="IPR036259">
    <property type="entry name" value="MFS_trans_sf"/>
</dbReference>
<keyword evidence="4 7" id="KW-0812">Transmembrane</keyword>
<feature type="transmembrane region" description="Helical" evidence="7">
    <location>
        <begin position="263"/>
        <end position="283"/>
    </location>
</feature>
<feature type="transmembrane region" description="Helical" evidence="7">
    <location>
        <begin position="58"/>
        <end position="79"/>
    </location>
</feature>
<dbReference type="RefSeq" id="WP_184081387.1">
    <property type="nucleotide sequence ID" value="NZ_JACIJP010000005.1"/>
</dbReference>
<dbReference type="AlphaFoldDB" id="A0A841J322"/>
<feature type="transmembrane region" description="Helical" evidence="7">
    <location>
        <begin position="354"/>
        <end position="373"/>
    </location>
</feature>
<feature type="transmembrane region" description="Helical" evidence="7">
    <location>
        <begin position="233"/>
        <end position="251"/>
    </location>
</feature>
<feature type="transmembrane region" description="Helical" evidence="7">
    <location>
        <begin position="171"/>
        <end position="196"/>
    </location>
</feature>
<evidence type="ECO:0000313" key="10">
    <source>
        <dbReference type="Proteomes" id="UP000552700"/>
    </source>
</evidence>
<dbReference type="CDD" id="cd06173">
    <property type="entry name" value="MFS_MefA_like"/>
    <property type="match status" value="1"/>
</dbReference>
<dbReference type="Proteomes" id="UP000552700">
    <property type="component" value="Unassembled WGS sequence"/>
</dbReference>
<comment type="caution">
    <text evidence="9">The sequence shown here is derived from an EMBL/GenBank/DDBJ whole genome shotgun (WGS) entry which is preliminary data.</text>
</comment>
<evidence type="ECO:0000256" key="2">
    <source>
        <dbReference type="ARBA" id="ARBA00022448"/>
    </source>
</evidence>
<dbReference type="GO" id="GO:0022857">
    <property type="term" value="F:transmembrane transporter activity"/>
    <property type="evidence" value="ECO:0007669"/>
    <property type="project" value="InterPro"/>
</dbReference>
<dbReference type="InterPro" id="IPR010290">
    <property type="entry name" value="TM_effector"/>
</dbReference>
<evidence type="ECO:0000256" key="5">
    <source>
        <dbReference type="ARBA" id="ARBA00022989"/>
    </source>
</evidence>
<dbReference type="PANTHER" id="PTHR23513:SF11">
    <property type="entry name" value="STAPHYLOFERRIN A TRANSPORTER"/>
    <property type="match status" value="1"/>
</dbReference>
<keyword evidence="5 7" id="KW-1133">Transmembrane helix</keyword>
<evidence type="ECO:0000256" key="1">
    <source>
        <dbReference type="ARBA" id="ARBA00004651"/>
    </source>
</evidence>
<evidence type="ECO:0000256" key="7">
    <source>
        <dbReference type="SAM" id="Phobius"/>
    </source>
</evidence>
<evidence type="ECO:0000256" key="6">
    <source>
        <dbReference type="ARBA" id="ARBA00023136"/>
    </source>
</evidence>
<dbReference type="PROSITE" id="PS50850">
    <property type="entry name" value="MFS"/>
    <property type="match status" value="1"/>
</dbReference>
<dbReference type="EMBL" id="JACIJP010000005">
    <property type="protein sequence ID" value="MBB6125080.1"/>
    <property type="molecule type" value="Genomic_DNA"/>
</dbReference>
<comment type="subcellular location">
    <subcellularLocation>
        <location evidence="1">Cell membrane</location>
        <topology evidence="1">Multi-pass membrane protein</topology>
    </subcellularLocation>
</comment>
<dbReference type="Gene3D" id="1.20.1250.20">
    <property type="entry name" value="MFS general substrate transporter like domains"/>
    <property type="match status" value="1"/>
</dbReference>
<feature type="transmembrane region" description="Helical" evidence="7">
    <location>
        <begin position="385"/>
        <end position="409"/>
    </location>
</feature>
<keyword evidence="2" id="KW-0813">Transport</keyword>
<dbReference type="SUPFAM" id="SSF103473">
    <property type="entry name" value="MFS general substrate transporter"/>
    <property type="match status" value="1"/>
</dbReference>
<evidence type="ECO:0000256" key="3">
    <source>
        <dbReference type="ARBA" id="ARBA00022475"/>
    </source>
</evidence>
<feature type="transmembrane region" description="Helical" evidence="7">
    <location>
        <begin position="319"/>
        <end position="342"/>
    </location>
</feature>
<feature type="transmembrane region" description="Helical" evidence="7">
    <location>
        <begin position="21"/>
        <end position="46"/>
    </location>
</feature>
<feature type="transmembrane region" description="Helical" evidence="7">
    <location>
        <begin position="295"/>
        <end position="313"/>
    </location>
</feature>
<evidence type="ECO:0000259" key="8">
    <source>
        <dbReference type="PROSITE" id="PS50850"/>
    </source>
</evidence>
<organism evidence="9 10">
    <name type="scientific">Sphingobium subterraneum</name>
    <dbReference type="NCBI Taxonomy" id="627688"/>
    <lineage>
        <taxon>Bacteria</taxon>
        <taxon>Pseudomonadati</taxon>
        <taxon>Pseudomonadota</taxon>
        <taxon>Alphaproteobacteria</taxon>
        <taxon>Sphingomonadales</taxon>
        <taxon>Sphingomonadaceae</taxon>
        <taxon>Sphingobium</taxon>
    </lineage>
</organism>
<evidence type="ECO:0000256" key="4">
    <source>
        <dbReference type="ARBA" id="ARBA00022692"/>
    </source>
</evidence>